<geneLocation type="plasmid" evidence="2">
    <name>pmc64a</name>
</geneLocation>
<proteinExistence type="predicted"/>
<evidence type="ECO:0000313" key="1">
    <source>
        <dbReference type="EMBL" id="QHQ53646.1"/>
    </source>
</evidence>
<organism evidence="1 2">
    <name type="scientific">Aeromonas media</name>
    <dbReference type="NCBI Taxonomy" id="651"/>
    <lineage>
        <taxon>Bacteria</taxon>
        <taxon>Pseudomonadati</taxon>
        <taxon>Pseudomonadota</taxon>
        <taxon>Gammaproteobacteria</taxon>
        <taxon>Aeromonadales</taxon>
        <taxon>Aeromonadaceae</taxon>
        <taxon>Aeromonas</taxon>
    </lineage>
</organism>
<dbReference type="AlphaFoldDB" id="A0AAE6SN19"/>
<accession>A0AAE6SN19</accession>
<dbReference type="Proteomes" id="UP000463871">
    <property type="component" value="Plasmid pMC64A"/>
</dbReference>
<dbReference type="EMBL" id="CP047963">
    <property type="protein sequence ID" value="QHQ53646.1"/>
    <property type="molecule type" value="Genomic_DNA"/>
</dbReference>
<keyword evidence="1" id="KW-0614">Plasmid</keyword>
<evidence type="ECO:0000313" key="2">
    <source>
        <dbReference type="Proteomes" id="UP000463871"/>
    </source>
</evidence>
<gene>
    <name evidence="1" type="ORF">GWI30_22660</name>
</gene>
<sequence length="112" mass="12969">MPHKPHINQKEPLPASEFTYDSLCTRFRRAKSEDTLDIMFTGAMNRIARELSGKERFQAEIAAARALDKCQQDFDRTVQGVERKANHVLKQISTTHRPYNPNDELQRLLSEL</sequence>
<dbReference type="RefSeq" id="WP_114522804.1">
    <property type="nucleotide sequence ID" value="NZ_CAWPID010000002.1"/>
</dbReference>
<name>A0AAE6SN19_AERME</name>
<protein>
    <submittedName>
        <fullName evidence="1">Uncharacterized protein</fullName>
    </submittedName>
</protein>
<reference evidence="1 2" key="1">
    <citation type="submission" date="2020-01" db="EMBL/GenBank/DDBJ databases">
        <title>Complete genome of Aeromonas media MC64.</title>
        <authorList>
            <person name="Cao G."/>
            <person name="Fu J."/>
            <person name="Zhong C."/>
        </authorList>
    </citation>
    <scope>NUCLEOTIDE SEQUENCE [LARGE SCALE GENOMIC DNA]</scope>
    <source>
        <strain evidence="1 2">MC64</strain>
        <plasmid evidence="2">pmc64a</plasmid>
    </source>
</reference>